<keyword evidence="4" id="KW-0805">Transcription regulation</keyword>
<accession>A0A6A5VVM6</accession>
<feature type="region of interest" description="Disordered" evidence="6">
    <location>
        <begin position="423"/>
        <end position="454"/>
    </location>
</feature>
<dbReference type="PROSITE" id="PS51633">
    <property type="entry name" value="CXC"/>
    <property type="match status" value="1"/>
</dbReference>
<protein>
    <submittedName>
        <fullName evidence="10">SET domain-containing protein</fullName>
    </submittedName>
</protein>
<dbReference type="Gene3D" id="2.30.30.490">
    <property type="match status" value="1"/>
</dbReference>
<name>A0A6A5VVM6_9PLEO</name>
<dbReference type="Gene3D" id="2.170.270.10">
    <property type="entry name" value="SET domain"/>
    <property type="match status" value="1"/>
</dbReference>
<evidence type="ECO:0000256" key="5">
    <source>
        <dbReference type="ARBA" id="ARBA00023163"/>
    </source>
</evidence>
<evidence type="ECO:0000259" key="9">
    <source>
        <dbReference type="PROSITE" id="PS51633"/>
    </source>
</evidence>
<dbReference type="InterPro" id="IPR026489">
    <property type="entry name" value="CXC_dom"/>
</dbReference>
<feature type="domain" description="SET" evidence="7">
    <location>
        <begin position="106"/>
        <end position="219"/>
    </location>
</feature>
<evidence type="ECO:0000256" key="1">
    <source>
        <dbReference type="ARBA" id="ARBA00022603"/>
    </source>
</evidence>
<dbReference type="SMART" id="SM00317">
    <property type="entry name" value="SET"/>
    <property type="match status" value="1"/>
</dbReference>
<dbReference type="PROSITE" id="PS51038">
    <property type="entry name" value="BAH"/>
    <property type="match status" value="1"/>
</dbReference>
<evidence type="ECO:0000256" key="4">
    <source>
        <dbReference type="ARBA" id="ARBA00023015"/>
    </source>
</evidence>
<dbReference type="SUPFAM" id="SSF82199">
    <property type="entry name" value="SET domain"/>
    <property type="match status" value="1"/>
</dbReference>
<evidence type="ECO:0000259" key="8">
    <source>
        <dbReference type="PROSITE" id="PS51038"/>
    </source>
</evidence>
<dbReference type="GO" id="GO:0003682">
    <property type="term" value="F:chromatin binding"/>
    <property type="evidence" value="ECO:0007669"/>
    <property type="project" value="InterPro"/>
</dbReference>
<feature type="region of interest" description="Disordered" evidence="6">
    <location>
        <begin position="493"/>
        <end position="559"/>
    </location>
</feature>
<keyword evidence="5" id="KW-0804">Transcription</keyword>
<feature type="domain" description="BAH" evidence="8">
    <location>
        <begin position="243"/>
        <end position="371"/>
    </location>
</feature>
<feature type="domain" description="CXC" evidence="9">
    <location>
        <begin position="1"/>
        <end position="106"/>
    </location>
</feature>
<dbReference type="InterPro" id="IPR043151">
    <property type="entry name" value="BAH_sf"/>
</dbReference>
<dbReference type="InterPro" id="IPR001025">
    <property type="entry name" value="BAH_dom"/>
</dbReference>
<dbReference type="InterPro" id="IPR046341">
    <property type="entry name" value="SET_dom_sf"/>
</dbReference>
<dbReference type="GO" id="GO:0031507">
    <property type="term" value="P:heterochromatin formation"/>
    <property type="evidence" value="ECO:0007669"/>
    <property type="project" value="TreeGrafter"/>
</dbReference>
<dbReference type="InterPro" id="IPR045318">
    <property type="entry name" value="EZH1/2-like"/>
</dbReference>
<dbReference type="Pfam" id="PF00856">
    <property type="entry name" value="SET"/>
    <property type="match status" value="1"/>
</dbReference>
<evidence type="ECO:0000313" key="11">
    <source>
        <dbReference type="Proteomes" id="UP000800036"/>
    </source>
</evidence>
<dbReference type="GO" id="GO:0046976">
    <property type="term" value="F:histone H3K27 methyltransferase activity"/>
    <property type="evidence" value="ECO:0007669"/>
    <property type="project" value="TreeGrafter"/>
</dbReference>
<dbReference type="InterPro" id="IPR001214">
    <property type="entry name" value="SET_dom"/>
</dbReference>
<evidence type="ECO:0000256" key="6">
    <source>
        <dbReference type="SAM" id="MobiDB-lite"/>
    </source>
</evidence>
<dbReference type="OrthoDB" id="3795759at2759"/>
<evidence type="ECO:0000313" key="10">
    <source>
        <dbReference type="EMBL" id="KAF1979792.1"/>
    </source>
</evidence>
<keyword evidence="1" id="KW-0489">Methyltransferase</keyword>
<dbReference type="PROSITE" id="PS50280">
    <property type="entry name" value="SET"/>
    <property type="match status" value="1"/>
</dbReference>
<dbReference type="EMBL" id="ML976657">
    <property type="protein sequence ID" value="KAF1979792.1"/>
    <property type="molecule type" value="Genomic_DNA"/>
</dbReference>
<dbReference type="AlphaFoldDB" id="A0A6A5VVM6"/>
<reference evidence="10" key="1">
    <citation type="journal article" date="2020" name="Stud. Mycol.">
        <title>101 Dothideomycetes genomes: a test case for predicting lifestyles and emergence of pathogens.</title>
        <authorList>
            <person name="Haridas S."/>
            <person name="Albert R."/>
            <person name="Binder M."/>
            <person name="Bloem J."/>
            <person name="Labutti K."/>
            <person name="Salamov A."/>
            <person name="Andreopoulos B."/>
            <person name="Baker S."/>
            <person name="Barry K."/>
            <person name="Bills G."/>
            <person name="Bluhm B."/>
            <person name="Cannon C."/>
            <person name="Castanera R."/>
            <person name="Culley D."/>
            <person name="Daum C."/>
            <person name="Ezra D."/>
            <person name="Gonzalez J."/>
            <person name="Henrissat B."/>
            <person name="Kuo A."/>
            <person name="Liang C."/>
            <person name="Lipzen A."/>
            <person name="Lutzoni F."/>
            <person name="Magnuson J."/>
            <person name="Mondo S."/>
            <person name="Nolan M."/>
            <person name="Ohm R."/>
            <person name="Pangilinan J."/>
            <person name="Park H.-J."/>
            <person name="Ramirez L."/>
            <person name="Alfaro M."/>
            <person name="Sun H."/>
            <person name="Tritt A."/>
            <person name="Yoshinaga Y."/>
            <person name="Zwiers L.-H."/>
            <person name="Turgeon B."/>
            <person name="Goodwin S."/>
            <person name="Spatafora J."/>
            <person name="Crous P."/>
            <person name="Grigoriev I."/>
        </authorList>
    </citation>
    <scope>NUCLEOTIDE SEQUENCE</scope>
    <source>
        <strain evidence="10">CBS 107.79</strain>
    </source>
</reference>
<evidence type="ECO:0000259" key="7">
    <source>
        <dbReference type="PROSITE" id="PS50280"/>
    </source>
</evidence>
<gene>
    <name evidence="10" type="ORF">BU23DRAFT_594960</name>
</gene>
<sequence length="559" mass="63713">MPIDLTSPDYRNIKNSLEQSGIFTCDHEGTCGRSCPCRSNLTTCREGCKCPKDCRHRFPYCLCEKSCGITSGCVCREYGRECVPAKCRRGQCTEKCSNIWPAKTIKHLVIKKSSIRGAGNGLFATEPIQSQKFIGRYTGAVLPDKQVDDEKDMTAFSVGKDWSIQGIDPKNWTYWVNHPPPGTKANARFFTIEGPYDRSIGLHAIRHIPRNGEIFAEYLNDWKGFENMTEEHELWKRELPEDEDFNVGEYVLIRGKPENDDAMEVWVGLVAQVYEDDNYGVHWIYHPCQLPKDVQYPEAYLGKHPNFQPWELIMSEHSSIITGEEIMARTEIISPFDNTVDQVPGGVRWWDWVLCYNRSYDTIKQEYTNVPVLRSSESYLSRQNGIRGIWRWDLELKEKAFKIPLKLKGSIGMPLKKEKKLKPTIKRPLEEEKPSVKHYRRGSDSTDGSSAPLTKRRRGLLNIIEISETPSDDDLFAGWNDYSRNSNFFNSRGRSGSFSLDGTTQRDSHTEGPNGEHDQALDDVVQGYGPRSLGPRDETEAPIEELDLTLVATSVESNS</sequence>
<keyword evidence="3" id="KW-0949">S-adenosyl-L-methionine</keyword>
<evidence type="ECO:0000256" key="3">
    <source>
        <dbReference type="ARBA" id="ARBA00022691"/>
    </source>
</evidence>
<dbReference type="GO" id="GO:0005634">
    <property type="term" value="C:nucleus"/>
    <property type="evidence" value="ECO:0007669"/>
    <property type="project" value="TreeGrafter"/>
</dbReference>
<dbReference type="GO" id="GO:0032259">
    <property type="term" value="P:methylation"/>
    <property type="evidence" value="ECO:0007669"/>
    <property type="project" value="UniProtKB-KW"/>
</dbReference>
<evidence type="ECO:0000256" key="2">
    <source>
        <dbReference type="ARBA" id="ARBA00022679"/>
    </source>
</evidence>
<dbReference type="PANTHER" id="PTHR45747:SF4">
    <property type="entry name" value="HISTONE-LYSINE N-METHYLTRANSFERASE E(Z)"/>
    <property type="match status" value="1"/>
</dbReference>
<organism evidence="10 11">
    <name type="scientific">Bimuria novae-zelandiae CBS 107.79</name>
    <dbReference type="NCBI Taxonomy" id="1447943"/>
    <lineage>
        <taxon>Eukaryota</taxon>
        <taxon>Fungi</taxon>
        <taxon>Dikarya</taxon>
        <taxon>Ascomycota</taxon>
        <taxon>Pezizomycotina</taxon>
        <taxon>Dothideomycetes</taxon>
        <taxon>Pleosporomycetidae</taxon>
        <taxon>Pleosporales</taxon>
        <taxon>Massarineae</taxon>
        <taxon>Didymosphaeriaceae</taxon>
        <taxon>Bimuria</taxon>
    </lineage>
</organism>
<keyword evidence="11" id="KW-1185">Reference proteome</keyword>
<proteinExistence type="predicted"/>
<feature type="compositionally biased region" description="Basic and acidic residues" evidence="6">
    <location>
        <begin position="504"/>
        <end position="520"/>
    </location>
</feature>
<keyword evidence="2" id="KW-0808">Transferase</keyword>
<dbReference type="Proteomes" id="UP000800036">
    <property type="component" value="Unassembled WGS sequence"/>
</dbReference>
<dbReference type="PANTHER" id="PTHR45747">
    <property type="entry name" value="HISTONE-LYSINE N-METHYLTRANSFERASE E(Z)"/>
    <property type="match status" value="1"/>
</dbReference>